<dbReference type="InterPro" id="IPR001251">
    <property type="entry name" value="CRAL-TRIO_dom"/>
</dbReference>
<dbReference type="PANTHER" id="PTHR10174:SF208">
    <property type="entry name" value="CRAL-TRIO DOMAIN-CONTAINING PROTEIN DDB_G0278031"/>
    <property type="match status" value="1"/>
</dbReference>
<comment type="caution">
    <text evidence="2">The sequence shown here is derived from an EMBL/GenBank/DDBJ whole genome shotgun (WGS) entry which is preliminary data.</text>
</comment>
<dbReference type="Pfam" id="PF00650">
    <property type="entry name" value="CRAL_TRIO"/>
    <property type="match status" value="1"/>
</dbReference>
<name>A0A8S4Q9H6_OWEFU</name>
<dbReference type="InterPro" id="IPR036273">
    <property type="entry name" value="CRAL/TRIO_N_dom_sf"/>
</dbReference>
<dbReference type="InterPro" id="IPR036865">
    <property type="entry name" value="CRAL-TRIO_dom_sf"/>
</dbReference>
<dbReference type="SMART" id="SM00516">
    <property type="entry name" value="SEC14"/>
    <property type="match status" value="1"/>
</dbReference>
<dbReference type="CDD" id="cd00170">
    <property type="entry name" value="SEC14"/>
    <property type="match status" value="1"/>
</dbReference>
<dbReference type="GO" id="GO:0016020">
    <property type="term" value="C:membrane"/>
    <property type="evidence" value="ECO:0007669"/>
    <property type="project" value="TreeGrafter"/>
</dbReference>
<gene>
    <name evidence="2" type="ORF">OFUS_LOCUS26719</name>
</gene>
<evidence type="ECO:0000259" key="1">
    <source>
        <dbReference type="PROSITE" id="PS50191"/>
    </source>
</evidence>
<accession>A0A8S4Q9H6</accession>
<feature type="domain" description="CRAL-TRIO" evidence="1">
    <location>
        <begin position="124"/>
        <end position="285"/>
    </location>
</feature>
<dbReference type="AlphaFoldDB" id="A0A8S4Q9H6"/>
<dbReference type="SUPFAM" id="SSF46938">
    <property type="entry name" value="CRAL/TRIO N-terminal domain"/>
    <property type="match status" value="1"/>
</dbReference>
<organism evidence="2 3">
    <name type="scientific">Owenia fusiformis</name>
    <name type="common">Polychaete worm</name>
    <dbReference type="NCBI Taxonomy" id="6347"/>
    <lineage>
        <taxon>Eukaryota</taxon>
        <taxon>Metazoa</taxon>
        <taxon>Spiralia</taxon>
        <taxon>Lophotrochozoa</taxon>
        <taxon>Annelida</taxon>
        <taxon>Polychaeta</taxon>
        <taxon>Sedentaria</taxon>
        <taxon>Canalipalpata</taxon>
        <taxon>Sabellida</taxon>
        <taxon>Oweniida</taxon>
        <taxon>Oweniidae</taxon>
        <taxon>Owenia</taxon>
    </lineage>
</organism>
<dbReference type="Proteomes" id="UP000749559">
    <property type="component" value="Unassembled WGS sequence"/>
</dbReference>
<reference evidence="2" key="1">
    <citation type="submission" date="2022-03" db="EMBL/GenBank/DDBJ databases">
        <authorList>
            <person name="Martin C."/>
        </authorList>
    </citation>
    <scope>NUCLEOTIDE SEQUENCE</scope>
</reference>
<dbReference type="EMBL" id="CAIIXF020000250">
    <property type="protein sequence ID" value="CAH1803099.1"/>
    <property type="molecule type" value="Genomic_DNA"/>
</dbReference>
<dbReference type="PROSITE" id="PS50191">
    <property type="entry name" value="CRAL_TRIO"/>
    <property type="match status" value="1"/>
</dbReference>
<proteinExistence type="predicted"/>
<dbReference type="GO" id="GO:1902936">
    <property type="term" value="F:phosphatidylinositol bisphosphate binding"/>
    <property type="evidence" value="ECO:0007669"/>
    <property type="project" value="TreeGrafter"/>
</dbReference>
<sequence length="336" mass="39625">MQAYPVKYSEFTCFKDILNEGKYIDHLDEKSKKKAKDELYEDPKERDAALKQFRDWIVAQPHYSVCNDDTFLLAFLRRCKYSQLEARTMFDIFHSATYKKTPEWMVDIDTQSKTIRALADTRCLLPLPIRDHEGRRIILWKPGGFNANTKKTPYNGETLFQLWGIFLYLLQREDMTQVNGYVFWHDGAGMTIPHITYVGADKFKNVIKVFYNNFPARIKKVVYYNCGAIMDAMMTVISPVLSQKIKDRFVVRSSMEEVYKKDIPMECLPREYLPDDYKGKCYGTTNEMHAKFWDQTREPAIQKKIWDLSHNYFKVDEKKRPDADIPQAAFRKLNVD</sequence>
<evidence type="ECO:0000313" key="2">
    <source>
        <dbReference type="EMBL" id="CAH1803099.1"/>
    </source>
</evidence>
<dbReference type="OrthoDB" id="7837562at2759"/>
<dbReference type="SUPFAM" id="SSF52087">
    <property type="entry name" value="CRAL/TRIO domain"/>
    <property type="match status" value="1"/>
</dbReference>
<protein>
    <recommendedName>
        <fullName evidence="1">CRAL-TRIO domain-containing protein</fullName>
    </recommendedName>
</protein>
<keyword evidence="3" id="KW-1185">Reference proteome</keyword>
<dbReference type="PANTHER" id="PTHR10174">
    <property type="entry name" value="ALPHA-TOCOPHEROL TRANSFER PROTEIN-RELATED"/>
    <property type="match status" value="1"/>
</dbReference>
<dbReference type="Gene3D" id="1.10.8.20">
    <property type="entry name" value="N-terminal domain of phosphatidylinositol transfer protein sec14p"/>
    <property type="match status" value="1"/>
</dbReference>
<evidence type="ECO:0000313" key="3">
    <source>
        <dbReference type="Proteomes" id="UP000749559"/>
    </source>
</evidence>
<dbReference type="Gene3D" id="3.40.525.10">
    <property type="entry name" value="CRAL-TRIO lipid binding domain"/>
    <property type="match status" value="1"/>
</dbReference>